<name>A0A1F5NQ28_9BACT</name>
<dbReference type="PANTHER" id="PTHR11545:SF2">
    <property type="entry name" value="LARGE RIBOSOMAL SUBUNIT PROTEIN UL13M"/>
    <property type="match status" value="1"/>
</dbReference>
<evidence type="ECO:0000256" key="4">
    <source>
        <dbReference type="HAMAP-Rule" id="MF_01366"/>
    </source>
</evidence>
<dbReference type="AlphaFoldDB" id="A0A1F5NQ28"/>
<dbReference type="InterPro" id="IPR005822">
    <property type="entry name" value="Ribosomal_uL13"/>
</dbReference>
<evidence type="ECO:0000256" key="2">
    <source>
        <dbReference type="ARBA" id="ARBA00022980"/>
    </source>
</evidence>
<proteinExistence type="inferred from homology"/>
<dbReference type="PIRSF" id="PIRSF002181">
    <property type="entry name" value="Ribosomal_L13"/>
    <property type="match status" value="1"/>
</dbReference>
<sequence length="142" mass="16561">MHNNKTFIPKTTDIKRAWYEADASKFTLGRLASKVATILRGKHKVTFTPHMDVGDFVVVKNASLVKFTGRKLDQKKYHRFSGYPGGLYTKKLSERMETEPDKVIRDAVYNMIDKNRLRKHILRRLKVVAGDKHEFKIEKELK</sequence>
<dbReference type="EMBL" id="MFEJ01000028">
    <property type="protein sequence ID" value="OGE79781.1"/>
    <property type="molecule type" value="Genomic_DNA"/>
</dbReference>
<comment type="similarity">
    <text evidence="1 4">Belongs to the universal ribosomal protein uL13 family.</text>
</comment>
<dbReference type="NCBIfam" id="TIGR01066">
    <property type="entry name" value="rplM_bact"/>
    <property type="match status" value="1"/>
</dbReference>
<evidence type="ECO:0000256" key="1">
    <source>
        <dbReference type="ARBA" id="ARBA00006227"/>
    </source>
</evidence>
<dbReference type="Proteomes" id="UP000176233">
    <property type="component" value="Unassembled WGS sequence"/>
</dbReference>
<accession>A0A1F5NQ28</accession>
<dbReference type="HAMAP" id="MF_01366">
    <property type="entry name" value="Ribosomal_uL13"/>
    <property type="match status" value="1"/>
</dbReference>
<dbReference type="CDD" id="cd00392">
    <property type="entry name" value="Ribosomal_L13"/>
    <property type="match status" value="1"/>
</dbReference>
<dbReference type="GO" id="GO:0006412">
    <property type="term" value="P:translation"/>
    <property type="evidence" value="ECO:0007669"/>
    <property type="project" value="UniProtKB-UniRule"/>
</dbReference>
<dbReference type="InterPro" id="IPR036899">
    <property type="entry name" value="Ribosomal_uL13_sf"/>
</dbReference>
<evidence type="ECO:0000313" key="6">
    <source>
        <dbReference type="Proteomes" id="UP000176233"/>
    </source>
</evidence>
<evidence type="ECO:0000313" key="5">
    <source>
        <dbReference type="EMBL" id="OGE79781.1"/>
    </source>
</evidence>
<dbReference type="PANTHER" id="PTHR11545">
    <property type="entry name" value="RIBOSOMAL PROTEIN L13"/>
    <property type="match status" value="1"/>
</dbReference>
<comment type="subunit">
    <text evidence="4">Part of the 50S ribosomal subunit.</text>
</comment>
<dbReference type="GO" id="GO:0022625">
    <property type="term" value="C:cytosolic large ribosomal subunit"/>
    <property type="evidence" value="ECO:0007669"/>
    <property type="project" value="TreeGrafter"/>
</dbReference>
<comment type="function">
    <text evidence="4">This protein is one of the early assembly proteins of the 50S ribosomal subunit, although it is not seen to bind rRNA by itself. It is important during the early stages of 50S assembly.</text>
</comment>
<keyword evidence="2 4" id="KW-0689">Ribosomal protein</keyword>
<dbReference type="GO" id="GO:0017148">
    <property type="term" value="P:negative regulation of translation"/>
    <property type="evidence" value="ECO:0007669"/>
    <property type="project" value="TreeGrafter"/>
</dbReference>
<protein>
    <recommendedName>
        <fullName evidence="4">Large ribosomal subunit protein uL13</fullName>
    </recommendedName>
</protein>
<organism evidence="5 6">
    <name type="scientific">Candidatus Doudnabacteria bacterium RIFCSPHIGHO2_01_FULL_45_18</name>
    <dbReference type="NCBI Taxonomy" id="1817823"/>
    <lineage>
        <taxon>Bacteria</taxon>
        <taxon>Candidatus Doudnaibacteriota</taxon>
    </lineage>
</organism>
<dbReference type="GO" id="GO:0003735">
    <property type="term" value="F:structural constituent of ribosome"/>
    <property type="evidence" value="ECO:0007669"/>
    <property type="project" value="InterPro"/>
</dbReference>
<gene>
    <name evidence="4" type="primary">rplM</name>
    <name evidence="5" type="ORF">A2660_00720</name>
</gene>
<evidence type="ECO:0000256" key="3">
    <source>
        <dbReference type="ARBA" id="ARBA00023274"/>
    </source>
</evidence>
<comment type="caution">
    <text evidence="5">The sequence shown here is derived from an EMBL/GenBank/DDBJ whole genome shotgun (WGS) entry which is preliminary data.</text>
</comment>
<reference evidence="5 6" key="1">
    <citation type="journal article" date="2016" name="Nat. Commun.">
        <title>Thousands of microbial genomes shed light on interconnected biogeochemical processes in an aquifer system.</title>
        <authorList>
            <person name="Anantharaman K."/>
            <person name="Brown C.T."/>
            <person name="Hug L.A."/>
            <person name="Sharon I."/>
            <person name="Castelle C.J."/>
            <person name="Probst A.J."/>
            <person name="Thomas B.C."/>
            <person name="Singh A."/>
            <person name="Wilkins M.J."/>
            <person name="Karaoz U."/>
            <person name="Brodie E.L."/>
            <person name="Williams K.H."/>
            <person name="Hubbard S.S."/>
            <person name="Banfield J.F."/>
        </authorList>
    </citation>
    <scope>NUCLEOTIDE SEQUENCE [LARGE SCALE GENOMIC DNA]</scope>
</reference>
<keyword evidence="3 4" id="KW-0687">Ribonucleoprotein</keyword>
<dbReference type="Gene3D" id="3.90.1180.10">
    <property type="entry name" value="Ribosomal protein L13"/>
    <property type="match status" value="1"/>
</dbReference>
<dbReference type="SUPFAM" id="SSF52161">
    <property type="entry name" value="Ribosomal protein L13"/>
    <property type="match status" value="1"/>
</dbReference>
<dbReference type="InterPro" id="IPR005823">
    <property type="entry name" value="Ribosomal_uL13_bac-type"/>
</dbReference>
<dbReference type="Pfam" id="PF00572">
    <property type="entry name" value="Ribosomal_L13"/>
    <property type="match status" value="1"/>
</dbReference>
<dbReference type="GO" id="GO:0003729">
    <property type="term" value="F:mRNA binding"/>
    <property type="evidence" value="ECO:0007669"/>
    <property type="project" value="TreeGrafter"/>
</dbReference>